<dbReference type="InterPro" id="IPR002347">
    <property type="entry name" value="SDR_fam"/>
</dbReference>
<dbReference type="SUPFAM" id="SSF51735">
    <property type="entry name" value="NAD(P)-binding Rossmann-fold domains"/>
    <property type="match status" value="1"/>
</dbReference>
<dbReference type="Gene3D" id="3.40.50.720">
    <property type="entry name" value="NAD(P)-binding Rossmann-like Domain"/>
    <property type="match status" value="1"/>
</dbReference>
<dbReference type="PRINTS" id="PR00081">
    <property type="entry name" value="GDHRDH"/>
</dbReference>
<dbReference type="PRINTS" id="PR00080">
    <property type="entry name" value="SDRFAMILY"/>
</dbReference>
<dbReference type="EMBL" id="CAFBMH010000019">
    <property type="protein sequence ID" value="CAB4899532.1"/>
    <property type="molecule type" value="Genomic_DNA"/>
</dbReference>
<dbReference type="InterPro" id="IPR020904">
    <property type="entry name" value="Sc_DH/Rdtase_CS"/>
</dbReference>
<gene>
    <name evidence="2" type="ORF">UFOPK2754_00677</name>
    <name evidence="3" type="ORF">UFOPK3139_02047</name>
    <name evidence="4" type="ORF">UFOPK3543_00782</name>
    <name evidence="5" type="ORF">UFOPK3967_00930</name>
</gene>
<dbReference type="AlphaFoldDB" id="A0A6J7FUI9"/>
<evidence type="ECO:0000256" key="1">
    <source>
        <dbReference type="ARBA" id="ARBA00006484"/>
    </source>
</evidence>
<dbReference type="InterPro" id="IPR036291">
    <property type="entry name" value="NAD(P)-bd_dom_sf"/>
</dbReference>
<dbReference type="EMBL" id="CAFBOS010000043">
    <property type="protein sequence ID" value="CAB4989864.1"/>
    <property type="molecule type" value="Genomic_DNA"/>
</dbReference>
<dbReference type="PROSITE" id="PS00061">
    <property type="entry name" value="ADH_SHORT"/>
    <property type="match status" value="1"/>
</dbReference>
<reference evidence="4" key="1">
    <citation type="submission" date="2020-05" db="EMBL/GenBank/DDBJ databases">
        <authorList>
            <person name="Chiriac C."/>
            <person name="Salcher M."/>
            <person name="Ghai R."/>
            <person name="Kavagutti S V."/>
        </authorList>
    </citation>
    <scope>NUCLEOTIDE SEQUENCE</scope>
</reference>
<dbReference type="PANTHER" id="PTHR42760">
    <property type="entry name" value="SHORT-CHAIN DEHYDROGENASES/REDUCTASES FAMILY MEMBER"/>
    <property type="match status" value="1"/>
</dbReference>
<dbReference type="EMBL" id="CAFABA010000093">
    <property type="protein sequence ID" value="CAB4834312.1"/>
    <property type="molecule type" value="Genomic_DNA"/>
</dbReference>
<proteinExistence type="inferred from homology"/>
<dbReference type="Pfam" id="PF13561">
    <property type="entry name" value="adh_short_C2"/>
    <property type="match status" value="1"/>
</dbReference>
<accession>A0A6J7FUI9</accession>
<comment type="similarity">
    <text evidence="1">Belongs to the short-chain dehydrogenases/reductases (SDR) family.</text>
</comment>
<name>A0A6J7FUI9_9ZZZZ</name>
<dbReference type="EMBL" id="CAEZYR010000017">
    <property type="protein sequence ID" value="CAB4733923.1"/>
    <property type="molecule type" value="Genomic_DNA"/>
</dbReference>
<evidence type="ECO:0000313" key="4">
    <source>
        <dbReference type="EMBL" id="CAB4899532.1"/>
    </source>
</evidence>
<protein>
    <submittedName>
        <fullName evidence="4">Unannotated protein</fullName>
    </submittedName>
</protein>
<sequence>MSTPRFAGKVVAVTGGGAGIGRTYAHRFAAEGADIVIADVNLGAADRVVKELAADGHRALAIEMNVTDAGEVADMVAATVATLGGIDILINNAGIHLEHAQLAFTTEALPAWRNVLDVNVLGALTCAVACRPAIAARGGGAIINMSSMAAYGNGSAYAVSKLALNSLTVGLAEEFASDGIRVNGIAPGLVDSESAMAWLNDPSRAAIGPMLINGQMIRRQGRMADLANACLFLCSEEAGFITGQTLLVDGGFTKKPF</sequence>
<evidence type="ECO:0000313" key="3">
    <source>
        <dbReference type="EMBL" id="CAB4834312.1"/>
    </source>
</evidence>
<dbReference type="GO" id="GO:0016616">
    <property type="term" value="F:oxidoreductase activity, acting on the CH-OH group of donors, NAD or NADP as acceptor"/>
    <property type="evidence" value="ECO:0007669"/>
    <property type="project" value="TreeGrafter"/>
</dbReference>
<dbReference type="CDD" id="cd05233">
    <property type="entry name" value="SDR_c"/>
    <property type="match status" value="1"/>
</dbReference>
<evidence type="ECO:0000313" key="2">
    <source>
        <dbReference type="EMBL" id="CAB4733923.1"/>
    </source>
</evidence>
<dbReference type="FunFam" id="3.40.50.720:FF:000084">
    <property type="entry name" value="Short-chain dehydrogenase reductase"/>
    <property type="match status" value="1"/>
</dbReference>
<organism evidence="4">
    <name type="scientific">freshwater metagenome</name>
    <dbReference type="NCBI Taxonomy" id="449393"/>
    <lineage>
        <taxon>unclassified sequences</taxon>
        <taxon>metagenomes</taxon>
        <taxon>ecological metagenomes</taxon>
    </lineage>
</organism>
<evidence type="ECO:0000313" key="5">
    <source>
        <dbReference type="EMBL" id="CAB4989864.1"/>
    </source>
</evidence>